<accession>A0A2S6GQJ7</accession>
<reference evidence="2 3" key="1">
    <citation type="submission" date="2018-02" db="EMBL/GenBank/DDBJ databases">
        <title>Genomic Encyclopedia of Archaeal and Bacterial Type Strains, Phase II (KMG-II): from individual species to whole genera.</title>
        <authorList>
            <person name="Goeker M."/>
        </authorList>
    </citation>
    <scope>NUCLEOTIDE SEQUENCE [LARGE SCALE GENOMIC DNA]</scope>
    <source>
        <strain evidence="2 3">YU 961-1</strain>
    </source>
</reference>
<feature type="region of interest" description="Disordered" evidence="1">
    <location>
        <begin position="35"/>
        <end position="54"/>
    </location>
</feature>
<comment type="caution">
    <text evidence="2">The sequence shown here is derived from an EMBL/GenBank/DDBJ whole genome shotgun (WGS) entry which is preliminary data.</text>
</comment>
<dbReference type="AlphaFoldDB" id="A0A2S6GQJ7"/>
<evidence type="ECO:0000313" key="3">
    <source>
        <dbReference type="Proteomes" id="UP000239203"/>
    </source>
</evidence>
<evidence type="ECO:0000313" key="2">
    <source>
        <dbReference type="EMBL" id="PPK67457.1"/>
    </source>
</evidence>
<evidence type="ECO:0000256" key="1">
    <source>
        <dbReference type="SAM" id="MobiDB-lite"/>
    </source>
</evidence>
<name>A0A2S6GQJ7_9PSEU</name>
<gene>
    <name evidence="2" type="ORF">CLV40_107121</name>
</gene>
<dbReference type="EMBL" id="PTIX01000007">
    <property type="protein sequence ID" value="PPK67457.1"/>
    <property type="molecule type" value="Genomic_DNA"/>
</dbReference>
<sequence>MLNTYEADTDDLADSTGVCLCPAYSRVPGKRELHDVGAPGCAYAPSESTESEKE</sequence>
<protein>
    <submittedName>
        <fullName evidence="2">Uncharacterized protein</fullName>
    </submittedName>
</protein>
<keyword evidence="3" id="KW-1185">Reference proteome</keyword>
<dbReference type="Proteomes" id="UP000239203">
    <property type="component" value="Unassembled WGS sequence"/>
</dbReference>
<proteinExistence type="predicted"/>
<organism evidence="2 3">
    <name type="scientific">Actinokineospora auranticolor</name>
    <dbReference type="NCBI Taxonomy" id="155976"/>
    <lineage>
        <taxon>Bacteria</taxon>
        <taxon>Bacillati</taxon>
        <taxon>Actinomycetota</taxon>
        <taxon>Actinomycetes</taxon>
        <taxon>Pseudonocardiales</taxon>
        <taxon>Pseudonocardiaceae</taxon>
        <taxon>Actinokineospora</taxon>
    </lineage>
</organism>